<proteinExistence type="predicted"/>
<dbReference type="EMBL" id="CP138581">
    <property type="protein sequence ID" value="WPG98890.1"/>
    <property type="molecule type" value="Genomic_DNA"/>
</dbReference>
<dbReference type="SMART" id="SM00355">
    <property type="entry name" value="ZnF_C2H2"/>
    <property type="match status" value="2"/>
</dbReference>
<dbReference type="Proteomes" id="UP001303373">
    <property type="component" value="Chromosome 2"/>
</dbReference>
<keyword evidence="1" id="KW-0862">Zinc</keyword>
<gene>
    <name evidence="3" type="ORF">R9X50_00169000</name>
</gene>
<evidence type="ECO:0000313" key="3">
    <source>
        <dbReference type="EMBL" id="WPG98890.1"/>
    </source>
</evidence>
<dbReference type="PANTHER" id="PTHR38846:SF1">
    <property type="entry name" value="C3H1-TYPE DOMAIN-CONTAINING PROTEIN"/>
    <property type="match status" value="1"/>
</dbReference>
<dbReference type="Gene3D" id="3.30.160.60">
    <property type="entry name" value="Classic Zinc Finger"/>
    <property type="match status" value="1"/>
</dbReference>
<dbReference type="SUPFAM" id="SSF57667">
    <property type="entry name" value="beta-beta-alpha zinc fingers"/>
    <property type="match status" value="1"/>
</dbReference>
<dbReference type="GO" id="GO:0008270">
    <property type="term" value="F:zinc ion binding"/>
    <property type="evidence" value="ECO:0007669"/>
    <property type="project" value="UniProtKB-KW"/>
</dbReference>
<sequence length="211" mass="24230">MMDFHCNPCDRVFTSERALNQHLNDSPAHAQTVECNPCDRTFVSEDALNQHLRDSPLHQRLSDTPLNSFFCSFPTFDYDPSLAPSISYKRLQQHMCWQRGDDESDEAWNDYQDALKNELQKWYGSEDDLTAWHALCSAIGIDPLPVTCELCEKAARRTHVNIVDLIEWARSERVNKVRTFPNVEKLGAYTKSTGKVFGWRRRKCGPTASST</sequence>
<dbReference type="InterPro" id="IPR013087">
    <property type="entry name" value="Znf_C2H2_type"/>
</dbReference>
<dbReference type="AlphaFoldDB" id="A0AAQ3R823"/>
<dbReference type="PANTHER" id="PTHR38846">
    <property type="entry name" value="C3H1-TYPE DOMAIN-CONTAINING PROTEIN"/>
    <property type="match status" value="1"/>
</dbReference>
<evidence type="ECO:0000256" key="1">
    <source>
        <dbReference type="PROSITE-ProRule" id="PRU00042"/>
    </source>
</evidence>
<evidence type="ECO:0000313" key="4">
    <source>
        <dbReference type="Proteomes" id="UP001303373"/>
    </source>
</evidence>
<keyword evidence="1" id="KW-0863">Zinc-finger</keyword>
<accession>A0AAQ3R823</accession>
<keyword evidence="4" id="KW-1185">Reference proteome</keyword>
<organism evidence="3 4">
    <name type="scientific">Acrodontium crateriforme</name>
    <dbReference type="NCBI Taxonomy" id="150365"/>
    <lineage>
        <taxon>Eukaryota</taxon>
        <taxon>Fungi</taxon>
        <taxon>Dikarya</taxon>
        <taxon>Ascomycota</taxon>
        <taxon>Pezizomycotina</taxon>
        <taxon>Dothideomycetes</taxon>
        <taxon>Dothideomycetidae</taxon>
        <taxon>Mycosphaerellales</taxon>
        <taxon>Teratosphaeriaceae</taxon>
        <taxon>Acrodontium</taxon>
    </lineage>
</organism>
<dbReference type="InterPro" id="IPR036236">
    <property type="entry name" value="Znf_C2H2_sf"/>
</dbReference>
<feature type="domain" description="C2H2-type" evidence="2">
    <location>
        <begin position="4"/>
        <end position="34"/>
    </location>
</feature>
<protein>
    <recommendedName>
        <fullName evidence="2">C2H2-type domain-containing protein</fullName>
    </recommendedName>
</protein>
<dbReference type="Pfam" id="PF12874">
    <property type="entry name" value="zf-met"/>
    <property type="match status" value="2"/>
</dbReference>
<name>A0AAQ3R823_9PEZI</name>
<evidence type="ECO:0000259" key="2">
    <source>
        <dbReference type="PROSITE" id="PS50157"/>
    </source>
</evidence>
<dbReference type="PROSITE" id="PS50157">
    <property type="entry name" value="ZINC_FINGER_C2H2_2"/>
    <property type="match status" value="2"/>
</dbReference>
<feature type="domain" description="C2H2-type" evidence="2">
    <location>
        <begin position="33"/>
        <end position="63"/>
    </location>
</feature>
<reference evidence="3 4" key="1">
    <citation type="submission" date="2023-11" db="EMBL/GenBank/DDBJ databases">
        <title>An acidophilic fungus is an integral part of prey digestion in a carnivorous sundew plant.</title>
        <authorList>
            <person name="Tsai I.J."/>
        </authorList>
    </citation>
    <scope>NUCLEOTIDE SEQUENCE [LARGE SCALE GENOMIC DNA]</scope>
    <source>
        <strain evidence="3">169a</strain>
    </source>
</reference>
<keyword evidence="1" id="KW-0479">Metal-binding</keyword>